<organism evidence="2 3">
    <name type="scientific">Mycena alexandri</name>
    <dbReference type="NCBI Taxonomy" id="1745969"/>
    <lineage>
        <taxon>Eukaryota</taxon>
        <taxon>Fungi</taxon>
        <taxon>Dikarya</taxon>
        <taxon>Basidiomycota</taxon>
        <taxon>Agaricomycotina</taxon>
        <taxon>Agaricomycetes</taxon>
        <taxon>Agaricomycetidae</taxon>
        <taxon>Agaricales</taxon>
        <taxon>Marasmiineae</taxon>
        <taxon>Mycenaceae</taxon>
        <taxon>Mycena</taxon>
    </lineage>
</organism>
<reference evidence="2" key="1">
    <citation type="submission" date="2023-03" db="EMBL/GenBank/DDBJ databases">
        <title>Massive genome expansion in bonnet fungi (Mycena s.s.) driven by repeated elements and novel gene families across ecological guilds.</title>
        <authorList>
            <consortium name="Lawrence Berkeley National Laboratory"/>
            <person name="Harder C.B."/>
            <person name="Miyauchi S."/>
            <person name="Viragh M."/>
            <person name="Kuo A."/>
            <person name="Thoen E."/>
            <person name="Andreopoulos B."/>
            <person name="Lu D."/>
            <person name="Skrede I."/>
            <person name="Drula E."/>
            <person name="Henrissat B."/>
            <person name="Morin E."/>
            <person name="Kohler A."/>
            <person name="Barry K."/>
            <person name="LaButti K."/>
            <person name="Morin E."/>
            <person name="Salamov A."/>
            <person name="Lipzen A."/>
            <person name="Mereny Z."/>
            <person name="Hegedus B."/>
            <person name="Baldrian P."/>
            <person name="Stursova M."/>
            <person name="Weitz H."/>
            <person name="Taylor A."/>
            <person name="Grigoriev I.V."/>
            <person name="Nagy L.G."/>
            <person name="Martin F."/>
            <person name="Kauserud H."/>
        </authorList>
    </citation>
    <scope>NUCLEOTIDE SEQUENCE</scope>
    <source>
        <strain evidence="2">CBHHK200</strain>
    </source>
</reference>
<dbReference type="AlphaFoldDB" id="A0AAD6SDJ4"/>
<evidence type="ECO:0000313" key="2">
    <source>
        <dbReference type="EMBL" id="KAJ7024716.1"/>
    </source>
</evidence>
<comment type="caution">
    <text evidence="2">The sequence shown here is derived from an EMBL/GenBank/DDBJ whole genome shotgun (WGS) entry which is preliminary data.</text>
</comment>
<keyword evidence="1" id="KW-0472">Membrane</keyword>
<keyword evidence="1" id="KW-0812">Transmembrane</keyword>
<keyword evidence="1" id="KW-1133">Transmembrane helix</keyword>
<protein>
    <submittedName>
        <fullName evidence="2">Uncharacterized protein</fullName>
    </submittedName>
</protein>
<feature type="transmembrane region" description="Helical" evidence="1">
    <location>
        <begin position="91"/>
        <end position="108"/>
    </location>
</feature>
<dbReference type="EMBL" id="JARJCM010000165">
    <property type="protein sequence ID" value="KAJ7024716.1"/>
    <property type="molecule type" value="Genomic_DNA"/>
</dbReference>
<gene>
    <name evidence="2" type="ORF">C8F04DRAFT_152802</name>
</gene>
<proteinExistence type="predicted"/>
<accession>A0AAD6SDJ4</accession>
<dbReference type="Proteomes" id="UP001218188">
    <property type="component" value="Unassembled WGS sequence"/>
</dbReference>
<name>A0AAD6SDJ4_9AGAR</name>
<keyword evidence="3" id="KW-1185">Reference proteome</keyword>
<evidence type="ECO:0000256" key="1">
    <source>
        <dbReference type="SAM" id="Phobius"/>
    </source>
</evidence>
<sequence>MRYLHGRGERQPCSMGRRSYGAFCSLFSSSIFFLHRIPSIVPICLLRRPTLSLAVSIAPHPPTHPLHLLQRGRHALLARARGTSALFDGKEIVWCLLLSFFFFYFFFASDPLHRPHLPPSPPHAIPRRLRPRVRRPTRTRPRCRRRLGWTYQVPAALPQLSSMRVYQRTRTLCGSSPRMRRKWQPITESRTGLVPARAASPSHLRARWVRGHAFLSCAPLPSPSSPFPPSALLPRTRTHTDPLARAGPRRGVVPTHTPLGPAFDLIASSPTPPPSLHQAWKIWGVVSVGERGHGHEVRVTAPPRHPLLIHSLTPTHRFGERERRRPGRR</sequence>
<evidence type="ECO:0000313" key="3">
    <source>
        <dbReference type="Proteomes" id="UP001218188"/>
    </source>
</evidence>